<dbReference type="RefSeq" id="WP_090332191.1">
    <property type="nucleotide sequence ID" value="NZ_FNXY01000001.1"/>
</dbReference>
<dbReference type="PANTHER" id="PTHR42850">
    <property type="entry name" value="METALLOPHOSPHOESTERASE"/>
    <property type="match status" value="1"/>
</dbReference>
<reference evidence="2 3" key="1">
    <citation type="submission" date="2016-10" db="EMBL/GenBank/DDBJ databases">
        <authorList>
            <person name="de Groot N.N."/>
        </authorList>
    </citation>
    <scope>NUCLEOTIDE SEQUENCE [LARGE SCALE GENOMIC DNA]</scope>
    <source>
        <strain evidence="2 3">DSM 19938</strain>
    </source>
</reference>
<dbReference type="PANTHER" id="PTHR42850:SF4">
    <property type="entry name" value="ZINC-DEPENDENT ENDOPOLYPHOSPHATASE"/>
    <property type="match status" value="1"/>
</dbReference>
<dbReference type="SUPFAM" id="SSF56300">
    <property type="entry name" value="Metallo-dependent phosphatases"/>
    <property type="match status" value="1"/>
</dbReference>
<accession>A0A1H6QMY3</accession>
<dbReference type="GO" id="GO:0110154">
    <property type="term" value="P:RNA decapping"/>
    <property type="evidence" value="ECO:0007669"/>
    <property type="project" value="TreeGrafter"/>
</dbReference>
<dbReference type="STRING" id="408657.SAMN04487995_0822"/>
<keyword evidence="3" id="KW-1185">Reference proteome</keyword>
<dbReference type="GO" id="GO:0016791">
    <property type="term" value="F:phosphatase activity"/>
    <property type="evidence" value="ECO:0007669"/>
    <property type="project" value="TreeGrafter"/>
</dbReference>
<dbReference type="AlphaFoldDB" id="A0A1H6QMY3"/>
<protein>
    <submittedName>
        <fullName evidence="2">Serine/threonine protein phosphatase 1</fullName>
    </submittedName>
</protein>
<proteinExistence type="predicted"/>
<name>A0A1H6QMY3_9BACT</name>
<dbReference type="InterPro" id="IPR050126">
    <property type="entry name" value="Ap4A_hydrolase"/>
</dbReference>
<dbReference type="Proteomes" id="UP000199532">
    <property type="component" value="Unassembled WGS sequence"/>
</dbReference>
<dbReference type="GO" id="GO:0008803">
    <property type="term" value="F:bis(5'-nucleosyl)-tetraphosphatase (symmetrical) activity"/>
    <property type="evidence" value="ECO:0007669"/>
    <property type="project" value="TreeGrafter"/>
</dbReference>
<organism evidence="2 3">
    <name type="scientific">Dyadobacter koreensis</name>
    <dbReference type="NCBI Taxonomy" id="408657"/>
    <lineage>
        <taxon>Bacteria</taxon>
        <taxon>Pseudomonadati</taxon>
        <taxon>Bacteroidota</taxon>
        <taxon>Cytophagia</taxon>
        <taxon>Cytophagales</taxon>
        <taxon>Spirosomataceae</taxon>
        <taxon>Dyadobacter</taxon>
    </lineage>
</organism>
<evidence type="ECO:0000313" key="3">
    <source>
        <dbReference type="Proteomes" id="UP000199532"/>
    </source>
</evidence>
<dbReference type="Pfam" id="PF00149">
    <property type="entry name" value="Metallophos"/>
    <property type="match status" value="1"/>
</dbReference>
<dbReference type="EMBL" id="FNXY01000001">
    <property type="protein sequence ID" value="SEI44939.1"/>
    <property type="molecule type" value="Genomic_DNA"/>
</dbReference>
<sequence>MAQETFVIGDIHGALKALHQIIKYIKPDEKSRLIFLGDYVDGLPESAQTIDYLIELDTRFSCIFLKGNHDVWLQEWLETGHADPTWLNNDGQSTLRSYGSYSEDEKKRHRDFFRKFQSFYVDNQQNLFVHAGFTSQQGPAKELHEDYLFNDRTLLETALIFKDLKQVNTDNFPVRLCLFKEIFIGHTPTLKFGSQEPIHAANLWDMDTGVKKNGKLTAMNVDTKEFWQSDLIIDLYPEEAEKIYF</sequence>
<dbReference type="GO" id="GO:0005737">
    <property type="term" value="C:cytoplasm"/>
    <property type="evidence" value="ECO:0007669"/>
    <property type="project" value="TreeGrafter"/>
</dbReference>
<evidence type="ECO:0000313" key="2">
    <source>
        <dbReference type="EMBL" id="SEI44939.1"/>
    </source>
</evidence>
<gene>
    <name evidence="2" type="ORF">SAMN04487995_0822</name>
</gene>
<feature type="domain" description="Calcineurin-like phosphoesterase" evidence="1">
    <location>
        <begin position="7"/>
        <end position="163"/>
    </location>
</feature>
<evidence type="ECO:0000259" key="1">
    <source>
        <dbReference type="Pfam" id="PF00149"/>
    </source>
</evidence>
<dbReference type="Gene3D" id="3.60.21.10">
    <property type="match status" value="1"/>
</dbReference>
<dbReference type="OrthoDB" id="9808081at2"/>
<dbReference type="InterPro" id="IPR029052">
    <property type="entry name" value="Metallo-depent_PP-like"/>
</dbReference>
<dbReference type="InterPro" id="IPR004843">
    <property type="entry name" value="Calcineurin-like_PHP"/>
</dbReference>